<evidence type="ECO:0000256" key="1">
    <source>
        <dbReference type="ARBA" id="ARBA00002151"/>
    </source>
</evidence>
<dbReference type="PANTHER" id="PTHR38011:SF7">
    <property type="entry name" value="2,5-DIAMINO-6-RIBOSYLAMINO-4(3H)-PYRIMIDINONE 5'-PHOSPHATE REDUCTASE"/>
    <property type="match status" value="1"/>
</dbReference>
<feature type="binding site" evidence="14">
    <location>
        <position position="179"/>
    </location>
    <ligand>
        <name>substrate</name>
    </ligand>
</feature>
<dbReference type="PANTHER" id="PTHR38011">
    <property type="entry name" value="DIHYDROFOLATE REDUCTASE FAMILY PROTEIN (AFU_ORTHOLOGUE AFUA_8G06820)"/>
    <property type="match status" value="1"/>
</dbReference>
<keyword evidence="6 12" id="KW-0686">Riboflavin biosynthesis</keyword>
<dbReference type="eggNOG" id="COG1985">
    <property type="taxonomic scope" value="Bacteria"/>
</dbReference>
<name>D5BPC4_PUNMI</name>
<evidence type="ECO:0000256" key="11">
    <source>
        <dbReference type="ARBA" id="ARBA00023268"/>
    </source>
</evidence>
<feature type="binding site" evidence="15">
    <location>
        <position position="79"/>
    </location>
    <ligand>
        <name>Zn(2+)</name>
        <dbReference type="ChEBI" id="CHEBI:29105"/>
        <note>catalytic</note>
    </ligand>
</feature>
<dbReference type="Pfam" id="PF00383">
    <property type="entry name" value="dCMP_cyt_deam_1"/>
    <property type="match status" value="1"/>
</dbReference>
<comment type="cofactor">
    <cofactor evidence="12 15">
        <name>Zn(2+)</name>
        <dbReference type="ChEBI" id="CHEBI:29105"/>
    </cofactor>
    <text evidence="12 15">Binds 1 zinc ion.</text>
</comment>
<keyword evidence="8 12" id="KW-0862">Zinc</keyword>
<evidence type="ECO:0000256" key="3">
    <source>
        <dbReference type="ARBA" id="ARBA00004910"/>
    </source>
</evidence>
<feature type="binding site" evidence="14">
    <location>
        <position position="149"/>
    </location>
    <ligand>
        <name>NADP(+)</name>
        <dbReference type="ChEBI" id="CHEBI:58349"/>
    </ligand>
</feature>
<dbReference type="GO" id="GO:0009231">
    <property type="term" value="P:riboflavin biosynthetic process"/>
    <property type="evidence" value="ECO:0007669"/>
    <property type="project" value="UniProtKB-UniPathway"/>
</dbReference>
<dbReference type="KEGG" id="apb:SAR116_0163"/>
<comment type="catalytic activity">
    <reaction evidence="12">
        <text>5-amino-6-(5-phospho-D-ribitylamino)uracil + NADP(+) = 5-amino-6-(5-phospho-D-ribosylamino)uracil + NADPH + H(+)</text>
        <dbReference type="Rhea" id="RHEA:17845"/>
        <dbReference type="ChEBI" id="CHEBI:15378"/>
        <dbReference type="ChEBI" id="CHEBI:57783"/>
        <dbReference type="ChEBI" id="CHEBI:58349"/>
        <dbReference type="ChEBI" id="CHEBI:58421"/>
        <dbReference type="ChEBI" id="CHEBI:58453"/>
        <dbReference type="EC" id="1.1.1.193"/>
    </reaction>
</comment>
<evidence type="ECO:0000256" key="6">
    <source>
        <dbReference type="ARBA" id="ARBA00022619"/>
    </source>
</evidence>
<evidence type="ECO:0000256" key="7">
    <source>
        <dbReference type="ARBA" id="ARBA00022723"/>
    </source>
</evidence>
<feature type="binding site" evidence="15">
    <location>
        <position position="45"/>
    </location>
    <ligand>
        <name>Zn(2+)</name>
        <dbReference type="ChEBI" id="CHEBI:29105"/>
        <note>catalytic</note>
    </ligand>
</feature>
<feature type="binding site" evidence="14">
    <location>
        <position position="165"/>
    </location>
    <ligand>
        <name>NADP(+)</name>
        <dbReference type="ChEBI" id="CHEBI:58349"/>
    </ligand>
</feature>
<dbReference type="PROSITE" id="PS51747">
    <property type="entry name" value="CYT_DCMP_DEAMINASES_2"/>
    <property type="match status" value="1"/>
</dbReference>
<dbReference type="EC" id="1.1.1.193" evidence="12"/>
<comment type="pathway">
    <text evidence="2 12">Cofactor biosynthesis; riboflavin biosynthesis; 5-amino-6-(D-ribitylamino)uracil from GTP: step 2/4.</text>
</comment>
<keyword evidence="11" id="KW-0511">Multifunctional enzyme</keyword>
<keyword evidence="18" id="KW-1185">Reference proteome</keyword>
<dbReference type="PROSITE" id="PS00903">
    <property type="entry name" value="CYT_DCMP_DEAMINASES_1"/>
    <property type="match status" value="1"/>
</dbReference>
<feature type="binding site" evidence="14">
    <location>
        <position position="218"/>
    </location>
    <ligand>
        <name>NADP(+)</name>
        <dbReference type="ChEBI" id="CHEBI:58349"/>
    </ligand>
</feature>
<feature type="binding site" evidence="14">
    <location>
        <position position="297"/>
    </location>
    <ligand>
        <name>substrate</name>
    </ligand>
</feature>
<keyword evidence="9 12" id="KW-0521">NADP</keyword>
<evidence type="ECO:0000256" key="8">
    <source>
        <dbReference type="ARBA" id="ARBA00022833"/>
    </source>
</evidence>
<keyword evidence="10 12" id="KW-0560">Oxidoreductase</keyword>
<dbReference type="InterPro" id="IPR004794">
    <property type="entry name" value="Eubact_RibD"/>
</dbReference>
<dbReference type="SUPFAM" id="SSF53597">
    <property type="entry name" value="Dihydrofolate reductase-like"/>
    <property type="match status" value="1"/>
</dbReference>
<evidence type="ECO:0000313" key="18">
    <source>
        <dbReference type="Proteomes" id="UP000007460"/>
    </source>
</evidence>
<protein>
    <recommendedName>
        <fullName evidence="12">Riboflavin biosynthesis protein RibD</fullName>
    </recommendedName>
    <domain>
        <recommendedName>
            <fullName evidence="12">Diaminohydroxyphosphoribosylaminopyrimidine deaminase</fullName>
            <shortName evidence="12">DRAP deaminase</shortName>
            <ecNumber evidence="12">3.5.4.26</ecNumber>
        </recommendedName>
        <alternativeName>
            <fullName evidence="12">Riboflavin-specific deaminase</fullName>
        </alternativeName>
    </domain>
    <domain>
        <recommendedName>
            <fullName evidence="12">5-amino-6-(5-phosphoribosylamino)uracil reductase</fullName>
            <ecNumber evidence="12">1.1.1.193</ecNumber>
        </recommendedName>
        <alternativeName>
            <fullName evidence="12">HTP reductase</fullName>
        </alternativeName>
    </domain>
</protein>
<dbReference type="InterPro" id="IPR016193">
    <property type="entry name" value="Cytidine_deaminase-like"/>
</dbReference>
<dbReference type="OrthoDB" id="9800865at2"/>
<evidence type="ECO:0000256" key="2">
    <source>
        <dbReference type="ARBA" id="ARBA00004882"/>
    </source>
</evidence>
<dbReference type="AlphaFoldDB" id="D5BPC4"/>
<dbReference type="STRING" id="488538.SAR116_0163"/>
<feature type="domain" description="CMP/dCMP-type deaminase" evidence="16">
    <location>
        <begin position="1"/>
        <end position="117"/>
    </location>
</feature>
<dbReference type="NCBIfam" id="TIGR00326">
    <property type="entry name" value="eubact_ribD"/>
    <property type="match status" value="1"/>
</dbReference>
<dbReference type="SUPFAM" id="SSF53927">
    <property type="entry name" value="Cytidine deaminase-like"/>
    <property type="match status" value="1"/>
</dbReference>
<accession>D5BPC4</accession>
<feature type="binding site" evidence="15">
    <location>
        <position position="70"/>
    </location>
    <ligand>
        <name>Zn(2+)</name>
        <dbReference type="ChEBI" id="CHEBI:29105"/>
        <note>catalytic</note>
    </ligand>
</feature>
<evidence type="ECO:0000256" key="5">
    <source>
        <dbReference type="ARBA" id="ARBA00007417"/>
    </source>
</evidence>
<dbReference type="GO" id="GO:0008270">
    <property type="term" value="F:zinc ion binding"/>
    <property type="evidence" value="ECO:0007669"/>
    <property type="project" value="InterPro"/>
</dbReference>
<feature type="active site" description="Proton donor" evidence="13">
    <location>
        <position position="47"/>
    </location>
</feature>
<evidence type="ECO:0000313" key="17">
    <source>
        <dbReference type="EMBL" id="ADE38406.1"/>
    </source>
</evidence>
<dbReference type="eggNOG" id="COG0117">
    <property type="taxonomic scope" value="Bacteria"/>
</dbReference>
<dbReference type="EC" id="3.5.4.26" evidence="12"/>
<comment type="function">
    <text evidence="1 12">Converts 2,5-diamino-6-(ribosylamino)-4(3h)-pyrimidinone 5'-phosphate into 5-amino-6-(ribosylamino)-2,4(1h,3h)-pyrimidinedione 5'-phosphate.</text>
</comment>
<dbReference type="Gene3D" id="3.40.430.10">
    <property type="entry name" value="Dihydrofolate Reductase, subunit A"/>
    <property type="match status" value="1"/>
</dbReference>
<evidence type="ECO:0000256" key="9">
    <source>
        <dbReference type="ARBA" id="ARBA00022857"/>
    </source>
</evidence>
<dbReference type="GO" id="GO:0008835">
    <property type="term" value="F:diaminohydroxyphosphoribosylaminopyrimidine deaminase activity"/>
    <property type="evidence" value="ECO:0007669"/>
    <property type="project" value="UniProtKB-EC"/>
</dbReference>
<comment type="catalytic activity">
    <reaction evidence="12">
        <text>2,5-diamino-6-hydroxy-4-(5-phosphoribosylamino)-pyrimidine + H2O + H(+) = 5-amino-6-(5-phospho-D-ribosylamino)uracil + NH4(+)</text>
        <dbReference type="Rhea" id="RHEA:21868"/>
        <dbReference type="ChEBI" id="CHEBI:15377"/>
        <dbReference type="ChEBI" id="CHEBI:15378"/>
        <dbReference type="ChEBI" id="CHEBI:28938"/>
        <dbReference type="ChEBI" id="CHEBI:58453"/>
        <dbReference type="ChEBI" id="CHEBI:58614"/>
        <dbReference type="EC" id="3.5.4.26"/>
    </reaction>
</comment>
<evidence type="ECO:0000256" key="10">
    <source>
        <dbReference type="ARBA" id="ARBA00023002"/>
    </source>
</evidence>
<feature type="binding site" evidence="14">
    <location>
        <position position="202"/>
    </location>
    <ligand>
        <name>substrate</name>
    </ligand>
</feature>
<reference evidence="17 18" key="1">
    <citation type="journal article" date="2010" name="J. Bacteriol.">
        <title>Complete genome sequence of "Candidatus Puniceispirillum marinum" IMCC1322, a representative of the SAR116 clade in the Alphaproteobacteria.</title>
        <authorList>
            <person name="Oh H.M."/>
            <person name="Kwon K.K."/>
            <person name="Kang I."/>
            <person name="Kang S.G."/>
            <person name="Lee J.H."/>
            <person name="Kim S.J."/>
            <person name="Cho J.C."/>
        </authorList>
    </citation>
    <scope>NUCLEOTIDE SEQUENCE [LARGE SCALE GENOMIC DNA]</scope>
    <source>
        <strain evidence="17 18">IMCC1322</strain>
    </source>
</reference>
<keyword evidence="7 12" id="KW-0479">Metal-binding</keyword>
<evidence type="ECO:0000256" key="12">
    <source>
        <dbReference type="PIRNR" id="PIRNR006769"/>
    </source>
</evidence>
<dbReference type="GO" id="GO:0008703">
    <property type="term" value="F:5-amino-6-(5-phosphoribosylamino)uracil reductase activity"/>
    <property type="evidence" value="ECO:0007669"/>
    <property type="project" value="UniProtKB-EC"/>
</dbReference>
<dbReference type="UniPathway" id="UPA00275">
    <property type="reaction ID" value="UER00401"/>
</dbReference>
<dbReference type="Proteomes" id="UP000007460">
    <property type="component" value="Chromosome"/>
</dbReference>
<evidence type="ECO:0000259" key="16">
    <source>
        <dbReference type="PROSITE" id="PS51747"/>
    </source>
</evidence>
<comment type="similarity">
    <text evidence="5 12">In the C-terminal section; belongs to the HTP reductase family.</text>
</comment>
<dbReference type="CDD" id="cd01284">
    <property type="entry name" value="Riboflavin_deaminase-reductase"/>
    <property type="match status" value="1"/>
</dbReference>
<keyword evidence="12 17" id="KW-0378">Hydrolase</keyword>
<feature type="binding site" evidence="14">
    <location>
        <position position="195"/>
    </location>
    <ligand>
        <name>NADP(+)</name>
        <dbReference type="ChEBI" id="CHEBI:58349"/>
    </ligand>
</feature>
<sequence>MRYAISEARKAVGRAAENPPVGCVIIAASGQLIGAGHTARTGRPHAETVALAMAGQRAHGGTAYVTLEPCAHHGQTPPCATALIEAGIRRVVIACQDPDRRVNGKGVTMLRAAGIDVITDIGSDMAYSVMQGFLHRMVHKRPLVTIKTATSLDGGIALGDGRKVWLTSPPMRRYVHVLRSKSDAILTGIGTILADDPEMTCRLPGLEHDSPSRFILDSQLRCPPGAKILQNNNAVPTVIFCAETASPDARIALEKSGAVIVPMAVDKAQDDGLQKRLDLQKILRYLGDAGVNNLLVEAGSSIVTSIIADDLVDVIHWTQSQHLLGSDAIPAISPLKLVALPEQTRYTETHHQQIGRDRLTILAKSL</sequence>
<gene>
    <name evidence="17" type="ordered locus">SAR116_0163</name>
</gene>
<dbReference type="InterPro" id="IPR016192">
    <property type="entry name" value="APOBEC/CMP_deaminase_Zn-bd"/>
</dbReference>
<evidence type="ECO:0000256" key="15">
    <source>
        <dbReference type="PIRSR" id="PIRSR006769-3"/>
    </source>
</evidence>
<organism evidence="17 18">
    <name type="scientific">Puniceispirillum marinum (strain IMCC1322)</name>
    <dbReference type="NCBI Taxonomy" id="488538"/>
    <lineage>
        <taxon>Bacteria</taxon>
        <taxon>Pseudomonadati</taxon>
        <taxon>Pseudomonadota</taxon>
        <taxon>Alphaproteobacteria</taxon>
        <taxon>Candidatus Puniceispirillales</taxon>
        <taxon>Candidatus Puniceispirillaceae</taxon>
        <taxon>Candidatus Puniceispirillum</taxon>
    </lineage>
</organism>
<dbReference type="HOGENOM" id="CLU_036590_1_1_5"/>
<dbReference type="InterPro" id="IPR024072">
    <property type="entry name" value="DHFR-like_dom_sf"/>
</dbReference>
<dbReference type="PIRSF" id="PIRSF006769">
    <property type="entry name" value="RibD"/>
    <property type="match status" value="1"/>
</dbReference>
<dbReference type="EMBL" id="CP001751">
    <property type="protein sequence ID" value="ADE38406.1"/>
    <property type="molecule type" value="Genomic_DNA"/>
</dbReference>
<proteinExistence type="inferred from homology"/>
<feature type="binding site" evidence="14">
    <location>
        <position position="191"/>
    </location>
    <ligand>
        <name>NADP(+)</name>
        <dbReference type="ChEBI" id="CHEBI:58349"/>
    </ligand>
</feature>
<evidence type="ECO:0000256" key="13">
    <source>
        <dbReference type="PIRSR" id="PIRSR006769-1"/>
    </source>
</evidence>
<evidence type="ECO:0000256" key="4">
    <source>
        <dbReference type="ARBA" id="ARBA00005259"/>
    </source>
</evidence>
<dbReference type="InterPro" id="IPR002125">
    <property type="entry name" value="CMP_dCMP_dom"/>
</dbReference>
<dbReference type="InterPro" id="IPR002734">
    <property type="entry name" value="RibDG_C"/>
</dbReference>
<comment type="pathway">
    <text evidence="3 12">Cofactor biosynthesis; riboflavin biosynthesis; 5-amino-6-(D-ribitylamino)uracil from GTP: step 3/4.</text>
</comment>
<feature type="binding site" evidence="14">
    <location>
        <begin position="299"/>
        <end position="305"/>
    </location>
    <ligand>
        <name>NADP(+)</name>
        <dbReference type="ChEBI" id="CHEBI:58349"/>
    </ligand>
</feature>
<comment type="similarity">
    <text evidence="4 12">In the N-terminal section; belongs to the cytidine and deoxycytidylate deaminase family.</text>
</comment>
<evidence type="ECO:0000256" key="14">
    <source>
        <dbReference type="PIRSR" id="PIRSR006769-2"/>
    </source>
</evidence>
<dbReference type="InterPro" id="IPR050765">
    <property type="entry name" value="Riboflavin_Biosynth_HTPR"/>
</dbReference>
<dbReference type="Gene3D" id="3.40.140.10">
    <property type="entry name" value="Cytidine Deaminase, domain 2"/>
    <property type="match status" value="1"/>
</dbReference>
<dbReference type="Pfam" id="PF01872">
    <property type="entry name" value="RibD_C"/>
    <property type="match status" value="1"/>
</dbReference>